<evidence type="ECO:0000256" key="3">
    <source>
        <dbReference type="ARBA" id="ARBA00022944"/>
    </source>
</evidence>
<dbReference type="RefSeq" id="WP_079412775.1">
    <property type="nucleotide sequence ID" value="NZ_MZGW01000006.1"/>
</dbReference>
<dbReference type="EMBL" id="MZGW01000006">
    <property type="protein sequence ID" value="OPJ55246.1"/>
    <property type="molecule type" value="Genomic_DNA"/>
</dbReference>
<comment type="caution">
    <text evidence="6">The sequence shown here is derived from an EMBL/GenBank/DDBJ whole genome shotgun (WGS) entry which is preliminary data.</text>
</comment>
<dbReference type="NCBIfam" id="TIGR00696">
    <property type="entry name" value="wecG_tagA_cpsF"/>
    <property type="match status" value="1"/>
</dbReference>
<dbReference type="EC" id="2.4.1.187" evidence="5"/>
<sequence length="249" mass="28405">MEKINVLGVKVHRVTMSDAVNRVISFLENKQKSIVYTPNSEIIMECQTNEKLSLAMKEADLVIPDGIGIVLASKIIKKPLSERVTGIDLMEKILNYANEKGKSIFILGGRPGVAQKCGENILKRYPNIKLKGTHHGYFKGQHIGMENHSEEVQVLELINYLKPDILFVAFGAPKQELWIQRYKDELDAKLFMGVGGSVDVYAGEVKRAPKIYQNLGLEWFYRLVKEPWRYKRMMALPKFVIEVIKRGQN</sequence>
<evidence type="ECO:0000256" key="2">
    <source>
        <dbReference type="ARBA" id="ARBA00022679"/>
    </source>
</evidence>
<evidence type="ECO:0000313" key="6">
    <source>
        <dbReference type="EMBL" id="OPJ55246.1"/>
    </source>
</evidence>
<name>A0A1V4I5K2_9FIRM</name>
<keyword evidence="4 5" id="KW-0961">Cell wall biogenesis/degradation</keyword>
<dbReference type="Proteomes" id="UP000190140">
    <property type="component" value="Unassembled WGS sequence"/>
</dbReference>
<evidence type="ECO:0000256" key="4">
    <source>
        <dbReference type="ARBA" id="ARBA00023316"/>
    </source>
</evidence>
<evidence type="ECO:0000256" key="5">
    <source>
        <dbReference type="HAMAP-Rule" id="MF_02070"/>
    </source>
</evidence>
<keyword evidence="3 5" id="KW-0777">Teichoic acid biosynthesis</keyword>
<dbReference type="GO" id="GO:0071555">
    <property type="term" value="P:cell wall organization"/>
    <property type="evidence" value="ECO:0007669"/>
    <property type="project" value="UniProtKB-KW"/>
</dbReference>
<comment type="pathway">
    <text evidence="5">Cell wall biogenesis; teichoic acid biosynthesis.</text>
</comment>
<keyword evidence="2 5" id="KW-0808">Transferase</keyword>
<comment type="catalytic activity">
    <reaction evidence="5">
        <text>UDP-N-acetyl-alpha-D-mannosamine + N-acetyl-alpha-D-glucosaminyl-di-trans,octa-cis-undecaprenyl diphosphate = N-acetyl-beta-D-mannosaminyl-(1-&gt;4)-N-acetyl-alpha-D-glucosaminyl di-trans,octa-cis-undecaprenyl diphosphate + UDP + H(+)</text>
        <dbReference type="Rhea" id="RHEA:16053"/>
        <dbReference type="ChEBI" id="CHEBI:15378"/>
        <dbReference type="ChEBI" id="CHEBI:58223"/>
        <dbReference type="ChEBI" id="CHEBI:62959"/>
        <dbReference type="ChEBI" id="CHEBI:68623"/>
        <dbReference type="ChEBI" id="CHEBI:132210"/>
        <dbReference type="EC" id="2.4.1.187"/>
    </reaction>
</comment>
<dbReference type="STRING" id="29349.CLOTH_15490"/>
<dbReference type="PANTHER" id="PTHR34136">
    <property type="match status" value="1"/>
</dbReference>
<evidence type="ECO:0000313" key="7">
    <source>
        <dbReference type="Proteomes" id="UP000190140"/>
    </source>
</evidence>
<keyword evidence="1 5" id="KW-0328">Glycosyltransferase</keyword>
<dbReference type="GO" id="GO:0047244">
    <property type="term" value="F:N-acetylglucosaminyldiphosphoundecaprenol N-acetyl-beta-D-mannosaminyltransferase activity"/>
    <property type="evidence" value="ECO:0007669"/>
    <property type="project" value="UniProtKB-UniRule"/>
</dbReference>
<protein>
    <recommendedName>
        <fullName evidence="5">N-acetylglucosaminyldiphosphoundecaprenol N-acetyl-beta-D-mannosaminyltransferase</fullName>
        <ecNumber evidence="5">2.4.1.187</ecNumber>
    </recommendedName>
    <alternativeName>
        <fullName evidence="5">N-acetylmannosaminyltransferase</fullName>
    </alternativeName>
    <alternativeName>
        <fullName evidence="5">UDP-N-acetylmannosamine transferase</fullName>
    </alternativeName>
    <alternativeName>
        <fullName evidence="5">UDP-N-acetylmannosamine:N-acetylglucosaminyl pyrophosphorylundecaprenol N-acetylmannosaminyltransferase</fullName>
    </alternativeName>
</protein>
<dbReference type="OrthoDB" id="9771846at2"/>
<dbReference type="AlphaFoldDB" id="A0A1V4I5K2"/>
<dbReference type="CDD" id="cd06533">
    <property type="entry name" value="Glyco_transf_WecG_TagA"/>
    <property type="match status" value="1"/>
</dbReference>
<dbReference type="GO" id="GO:0019350">
    <property type="term" value="P:teichoic acid biosynthetic process"/>
    <property type="evidence" value="ECO:0007669"/>
    <property type="project" value="UniProtKB-UniRule"/>
</dbReference>
<organism evidence="6 7">
    <name type="scientific">Alkalithermobacter paradoxus</name>
    <dbReference type="NCBI Taxonomy" id="29349"/>
    <lineage>
        <taxon>Bacteria</taxon>
        <taxon>Bacillati</taxon>
        <taxon>Bacillota</taxon>
        <taxon>Clostridia</taxon>
        <taxon>Peptostreptococcales</taxon>
        <taxon>Tepidibacteraceae</taxon>
        <taxon>Alkalithermobacter</taxon>
    </lineage>
</organism>
<reference evidence="6 7" key="1">
    <citation type="submission" date="2017-03" db="EMBL/GenBank/DDBJ databases">
        <title>Genome sequence of Clostridium thermoalcaliphilum DSM 7309.</title>
        <authorList>
            <person name="Poehlein A."/>
            <person name="Daniel R."/>
        </authorList>
    </citation>
    <scope>NUCLEOTIDE SEQUENCE [LARGE SCALE GENOMIC DNA]</scope>
    <source>
        <strain evidence="6 7">DSM 7309</strain>
    </source>
</reference>
<dbReference type="InterPro" id="IPR034714">
    <property type="entry name" value="TagA_TarA"/>
</dbReference>
<gene>
    <name evidence="6" type="primary">tagA</name>
    <name evidence="6" type="ORF">CLOTH_15490</name>
</gene>
<dbReference type="UniPathway" id="UPA00632"/>
<dbReference type="InterPro" id="IPR004629">
    <property type="entry name" value="WecG_TagA_CpsF"/>
</dbReference>
<dbReference type="PANTHER" id="PTHR34136:SF1">
    <property type="entry name" value="UDP-N-ACETYL-D-MANNOSAMINURONIC ACID TRANSFERASE"/>
    <property type="match status" value="1"/>
</dbReference>
<comment type="function">
    <text evidence="5">Catalyzes the conversion of GlcNAc-PP-undecaprenol into ManNAc-GlcNAc-PP-undecaprenol, the first committed lipid intermediate in the de novo synthesis of teichoic acid.</text>
</comment>
<keyword evidence="7" id="KW-1185">Reference proteome</keyword>
<dbReference type="HAMAP" id="MF_02070">
    <property type="entry name" value="TagA_TarA"/>
    <property type="match status" value="1"/>
</dbReference>
<comment type="similarity">
    <text evidence="5">Belongs to the glycosyltransferase 26 family. TagA/TarA subfamily.</text>
</comment>
<proteinExistence type="inferred from homology"/>
<accession>A0A1V4I5K2</accession>
<dbReference type="Pfam" id="PF03808">
    <property type="entry name" value="Glyco_tran_WecG"/>
    <property type="match status" value="1"/>
</dbReference>
<evidence type="ECO:0000256" key="1">
    <source>
        <dbReference type="ARBA" id="ARBA00022676"/>
    </source>
</evidence>